<evidence type="ECO:0000256" key="5">
    <source>
        <dbReference type="ARBA" id="ARBA00023284"/>
    </source>
</evidence>
<evidence type="ECO:0000256" key="6">
    <source>
        <dbReference type="NCBIfam" id="TIGR01068"/>
    </source>
</evidence>
<accession>A0AAW6QBQ1</accession>
<dbReference type="InterPro" id="IPR005746">
    <property type="entry name" value="Thioredoxin"/>
</dbReference>
<feature type="disulfide bond" description="Redox-active" evidence="9">
    <location>
        <begin position="33"/>
        <end position="36"/>
    </location>
</feature>
<dbReference type="CDD" id="cd02947">
    <property type="entry name" value="TRX_family"/>
    <property type="match status" value="1"/>
</dbReference>
<dbReference type="InterPro" id="IPR013766">
    <property type="entry name" value="Thioredoxin_domain"/>
</dbReference>
<comment type="caution">
    <text evidence="11">The sequence shown here is derived from an EMBL/GenBank/DDBJ whole genome shotgun (WGS) entry which is preliminary data.</text>
</comment>
<evidence type="ECO:0000256" key="2">
    <source>
        <dbReference type="ARBA" id="ARBA00022448"/>
    </source>
</evidence>
<evidence type="ECO:0000256" key="3">
    <source>
        <dbReference type="ARBA" id="ARBA00022982"/>
    </source>
</evidence>
<evidence type="ECO:0000259" key="10">
    <source>
        <dbReference type="PROSITE" id="PS51352"/>
    </source>
</evidence>
<dbReference type="PRINTS" id="PR00421">
    <property type="entry name" value="THIOREDOXIN"/>
</dbReference>
<dbReference type="NCBIfam" id="TIGR01068">
    <property type="entry name" value="thioredoxin"/>
    <property type="match status" value="1"/>
</dbReference>
<feature type="domain" description="Thioredoxin" evidence="10">
    <location>
        <begin position="1"/>
        <end position="108"/>
    </location>
</feature>
<dbReference type="GO" id="GO:0015035">
    <property type="term" value="F:protein-disulfide reductase activity"/>
    <property type="evidence" value="ECO:0007669"/>
    <property type="project" value="UniProtKB-UniRule"/>
</dbReference>
<dbReference type="InterPro" id="IPR017937">
    <property type="entry name" value="Thioredoxin_CS"/>
</dbReference>
<dbReference type="GO" id="GO:0005829">
    <property type="term" value="C:cytosol"/>
    <property type="evidence" value="ECO:0007669"/>
    <property type="project" value="TreeGrafter"/>
</dbReference>
<dbReference type="InterPro" id="IPR036249">
    <property type="entry name" value="Thioredoxin-like_sf"/>
</dbReference>
<evidence type="ECO:0000313" key="11">
    <source>
        <dbReference type="EMBL" id="MDG2950171.1"/>
    </source>
</evidence>
<dbReference type="PANTHER" id="PTHR45663">
    <property type="entry name" value="GEO12009P1"/>
    <property type="match status" value="1"/>
</dbReference>
<dbReference type="EMBL" id="JARQTW010000010">
    <property type="protein sequence ID" value="MDG2950171.1"/>
    <property type="molecule type" value="Genomic_DNA"/>
</dbReference>
<dbReference type="AlphaFoldDB" id="A0AAW6QBQ1"/>
<keyword evidence="3" id="KW-0249">Electron transport</keyword>
<dbReference type="Gene3D" id="3.40.30.10">
    <property type="entry name" value="Glutaredoxin"/>
    <property type="match status" value="1"/>
</dbReference>
<dbReference type="GO" id="GO:0045454">
    <property type="term" value="P:cell redox homeostasis"/>
    <property type="evidence" value="ECO:0007669"/>
    <property type="project" value="TreeGrafter"/>
</dbReference>
<evidence type="ECO:0000256" key="7">
    <source>
        <dbReference type="PIRNR" id="PIRNR000077"/>
    </source>
</evidence>
<evidence type="ECO:0000256" key="4">
    <source>
        <dbReference type="ARBA" id="ARBA00023157"/>
    </source>
</evidence>
<protein>
    <recommendedName>
        <fullName evidence="6 7">Thioredoxin</fullName>
    </recommendedName>
</protein>
<keyword evidence="5 9" id="KW-0676">Redox-active center</keyword>
<dbReference type="Proteomes" id="UP001214976">
    <property type="component" value="Unassembled WGS sequence"/>
</dbReference>
<feature type="site" description="Deprotonates C-terminal active site Cys" evidence="8">
    <location>
        <position position="27"/>
    </location>
</feature>
<feature type="active site" description="Nucleophile" evidence="8">
    <location>
        <position position="33"/>
    </location>
</feature>
<evidence type="ECO:0000256" key="8">
    <source>
        <dbReference type="PIRSR" id="PIRSR000077-1"/>
    </source>
</evidence>
<dbReference type="PROSITE" id="PS51352">
    <property type="entry name" value="THIOREDOXIN_2"/>
    <property type="match status" value="1"/>
</dbReference>
<keyword evidence="4 9" id="KW-1015">Disulfide bond</keyword>
<sequence length="108" mass="12024">MSNQIIYSSDNTFEQDVLKSELPVLVDFYADWCPPCQMIAPSLDALANELSGKARIVKINVDKNPELSMKFGVRNIPTLMTFKNGELVERVAGAMPKSQLTAFIQKAM</sequence>
<organism evidence="11 12">
    <name type="scientific">Exercitatus varius</name>
    <dbReference type="NCBI Taxonomy" id="67857"/>
    <lineage>
        <taxon>Bacteria</taxon>
        <taxon>Pseudomonadati</taxon>
        <taxon>Pseudomonadota</taxon>
        <taxon>Gammaproteobacteria</taxon>
        <taxon>Pasteurellales</taxon>
        <taxon>Pasteurellaceae</taxon>
        <taxon>Exercitatus</taxon>
    </lineage>
</organism>
<gene>
    <name evidence="11" type="primary">trxA</name>
    <name evidence="11" type="ORF">P7M15_06515</name>
</gene>
<dbReference type="Pfam" id="PF00085">
    <property type="entry name" value="Thioredoxin"/>
    <property type="match status" value="1"/>
</dbReference>
<dbReference type="PIRSF" id="PIRSF000077">
    <property type="entry name" value="Thioredoxin"/>
    <property type="match status" value="1"/>
</dbReference>
<evidence type="ECO:0000256" key="1">
    <source>
        <dbReference type="ARBA" id="ARBA00008987"/>
    </source>
</evidence>
<dbReference type="SUPFAM" id="SSF52833">
    <property type="entry name" value="Thioredoxin-like"/>
    <property type="match status" value="1"/>
</dbReference>
<evidence type="ECO:0000313" key="12">
    <source>
        <dbReference type="Proteomes" id="UP001214976"/>
    </source>
</evidence>
<evidence type="ECO:0000256" key="9">
    <source>
        <dbReference type="PIRSR" id="PIRSR000077-4"/>
    </source>
</evidence>
<reference evidence="11" key="1">
    <citation type="submission" date="2023-03" db="EMBL/GenBank/DDBJ databases">
        <title>Classification of Bisgaard taxon 6 and taxon 10 as Exercitatus varius gen. nov., spec. nov.</title>
        <authorList>
            <person name="Christensen H."/>
        </authorList>
    </citation>
    <scope>NUCLEOTIDE SEQUENCE</scope>
    <source>
        <strain evidence="11">86116</strain>
    </source>
</reference>
<dbReference type="FunFam" id="3.40.30.10:FF:000001">
    <property type="entry name" value="Thioredoxin"/>
    <property type="match status" value="1"/>
</dbReference>
<comment type="similarity">
    <text evidence="1 7">Belongs to the thioredoxin family.</text>
</comment>
<keyword evidence="2" id="KW-0813">Transport</keyword>
<dbReference type="PANTHER" id="PTHR45663:SF11">
    <property type="entry name" value="GEO12009P1"/>
    <property type="match status" value="1"/>
</dbReference>
<name>A0AAW6QBQ1_9PAST</name>
<proteinExistence type="inferred from homology"/>
<feature type="site" description="Contributes to redox potential value" evidence="8">
    <location>
        <position position="35"/>
    </location>
</feature>
<feature type="active site" description="Nucleophile" evidence="8">
    <location>
        <position position="36"/>
    </location>
</feature>
<dbReference type="PROSITE" id="PS00194">
    <property type="entry name" value="THIOREDOXIN_1"/>
    <property type="match status" value="1"/>
</dbReference>
<feature type="site" description="Contributes to redox potential value" evidence="8">
    <location>
        <position position="34"/>
    </location>
</feature>
<dbReference type="RefSeq" id="WP_317477235.1">
    <property type="nucleotide sequence ID" value="NZ_JARQTW010000010.1"/>
</dbReference>